<dbReference type="InterPro" id="IPR004360">
    <property type="entry name" value="Glyas_Fos-R_dOase_dom"/>
</dbReference>
<dbReference type="Proteomes" id="UP000253782">
    <property type="component" value="Unassembled WGS sequence"/>
</dbReference>
<feature type="domain" description="VOC" evidence="1">
    <location>
        <begin position="8"/>
        <end position="136"/>
    </location>
</feature>
<evidence type="ECO:0000313" key="2">
    <source>
        <dbReference type="EMBL" id="RDD83360.1"/>
    </source>
</evidence>
<keyword evidence="3" id="KW-1185">Reference proteome</keyword>
<proteinExistence type="predicted"/>
<gene>
    <name evidence="2" type="ORF">DVJ77_01885</name>
</gene>
<protein>
    <submittedName>
        <fullName evidence="2">Glyoxalase</fullName>
    </submittedName>
</protein>
<dbReference type="PANTHER" id="PTHR34109:SF1">
    <property type="entry name" value="VOC DOMAIN-CONTAINING PROTEIN"/>
    <property type="match status" value="1"/>
</dbReference>
<dbReference type="AlphaFoldDB" id="A0A369UUS8"/>
<accession>A0A369UUS8</accession>
<dbReference type="OrthoDB" id="9806868at2"/>
<name>A0A369UUS8_9GAMM</name>
<dbReference type="PANTHER" id="PTHR34109">
    <property type="entry name" value="BNAUNNG04460D PROTEIN-RELATED"/>
    <property type="match status" value="1"/>
</dbReference>
<sequence length="142" mass="16017">MSKSNVSGSTIIPCLRYRDAHAAIAWLCKAFGFEKHSVYNDEQGAVMHAQLTYGNGMLMLGQVRDNDFGKHIVQPDQLEQRETQCPCVTVRDCKAHYEQAKANGANIVDDYAEKEYGGAGYSCRDLEGHLWYFGSYDPWQVE</sequence>
<dbReference type="Pfam" id="PF00903">
    <property type="entry name" value="Glyoxalase"/>
    <property type="match status" value="1"/>
</dbReference>
<dbReference type="PROSITE" id="PS51819">
    <property type="entry name" value="VOC"/>
    <property type="match status" value="1"/>
</dbReference>
<dbReference type="SUPFAM" id="SSF54593">
    <property type="entry name" value="Glyoxalase/Bleomycin resistance protein/Dihydroxybiphenyl dioxygenase"/>
    <property type="match status" value="1"/>
</dbReference>
<evidence type="ECO:0000259" key="1">
    <source>
        <dbReference type="PROSITE" id="PS51819"/>
    </source>
</evidence>
<evidence type="ECO:0000313" key="3">
    <source>
        <dbReference type="Proteomes" id="UP000253782"/>
    </source>
</evidence>
<dbReference type="RefSeq" id="WP_114843751.1">
    <property type="nucleotide sequence ID" value="NZ_JBHSPE010000001.1"/>
</dbReference>
<dbReference type="Gene3D" id="3.30.720.120">
    <property type="match status" value="1"/>
</dbReference>
<comment type="caution">
    <text evidence="2">The sequence shown here is derived from an EMBL/GenBank/DDBJ whole genome shotgun (WGS) entry which is preliminary data.</text>
</comment>
<dbReference type="InterPro" id="IPR029068">
    <property type="entry name" value="Glyas_Bleomycin-R_OHBP_Dase"/>
</dbReference>
<organism evidence="2 3">
    <name type="scientific">Dyella tabacisoli</name>
    <dbReference type="NCBI Taxonomy" id="2282381"/>
    <lineage>
        <taxon>Bacteria</taxon>
        <taxon>Pseudomonadati</taxon>
        <taxon>Pseudomonadota</taxon>
        <taxon>Gammaproteobacteria</taxon>
        <taxon>Lysobacterales</taxon>
        <taxon>Rhodanobacteraceae</taxon>
        <taxon>Dyella</taxon>
    </lineage>
</organism>
<dbReference type="InterPro" id="IPR037523">
    <property type="entry name" value="VOC_core"/>
</dbReference>
<dbReference type="EMBL" id="QQAH01000001">
    <property type="protein sequence ID" value="RDD83360.1"/>
    <property type="molecule type" value="Genomic_DNA"/>
</dbReference>
<reference evidence="2 3" key="1">
    <citation type="submission" date="2018-07" db="EMBL/GenBank/DDBJ databases">
        <title>Dyella tabacisoli L4-6T, whole genome shotgun sequence.</title>
        <authorList>
            <person name="Zhou X.-K."/>
            <person name="Li W.-J."/>
            <person name="Duan Y.-Q."/>
        </authorList>
    </citation>
    <scope>NUCLEOTIDE SEQUENCE [LARGE SCALE GENOMIC DNA]</scope>
    <source>
        <strain evidence="2 3">L4-6</strain>
    </source>
</reference>
<dbReference type="Gene3D" id="3.30.720.110">
    <property type="match status" value="1"/>
</dbReference>